<gene>
    <name evidence="1" type="primary">virD1</name>
    <name evidence="1" type="ordered locus">RD1_A0111</name>
</gene>
<protein>
    <submittedName>
        <fullName evidence="1">VirD1</fullName>
        <ecNumber evidence="1">3.1.-.-</ecNumber>
    </submittedName>
</protein>
<evidence type="ECO:0000313" key="1">
    <source>
        <dbReference type="EMBL" id="ABI93407.1"/>
    </source>
</evidence>
<organism evidence="1 2">
    <name type="scientific">Roseobacter denitrificans (strain ATCC 33942 / OCh 114)</name>
    <name type="common">Erythrobacter sp. (strain OCh 114)</name>
    <name type="synonym">Roseobacter denitrificans</name>
    <dbReference type="NCBI Taxonomy" id="375451"/>
    <lineage>
        <taxon>Bacteria</taxon>
        <taxon>Pseudomonadati</taxon>
        <taxon>Pseudomonadota</taxon>
        <taxon>Alphaproteobacteria</taxon>
        <taxon>Rhodobacterales</taxon>
        <taxon>Roseobacteraceae</taxon>
        <taxon>Roseobacter</taxon>
    </lineage>
</organism>
<dbReference type="Proteomes" id="UP000007029">
    <property type="component" value="Plasmid pTB1"/>
</dbReference>
<dbReference type="HOGENOM" id="CLU_1795023_0_0_5"/>
<geneLocation type="plasmid" evidence="1 2">
    <name>pTB1</name>
</geneLocation>
<dbReference type="InterPro" id="IPR009933">
    <property type="entry name" value="VirD1"/>
</dbReference>
<dbReference type="GO" id="GO:0016787">
    <property type="term" value="F:hydrolase activity"/>
    <property type="evidence" value="ECO:0007669"/>
    <property type="project" value="UniProtKB-KW"/>
</dbReference>
<evidence type="ECO:0000313" key="2">
    <source>
        <dbReference type="Proteomes" id="UP000007029"/>
    </source>
</evidence>
<name>Q07GJ2_ROSDO</name>
<dbReference type="NCBIfam" id="NF010432">
    <property type="entry name" value="PRK13858.1"/>
    <property type="match status" value="1"/>
</dbReference>
<dbReference type="EC" id="3.1.-.-" evidence="1"/>
<proteinExistence type="predicted"/>
<accession>Q07GJ2</accession>
<keyword evidence="1" id="KW-0614">Plasmid</keyword>
<keyword evidence="1" id="KW-0378">Hydrolase</keyword>
<dbReference type="KEGG" id="rde:RD1_A0111"/>
<keyword evidence="2" id="KW-1185">Reference proteome</keyword>
<dbReference type="Pfam" id="PF07328">
    <property type="entry name" value="VirD1"/>
    <property type="match status" value="1"/>
</dbReference>
<dbReference type="GO" id="GO:0004519">
    <property type="term" value="F:endonuclease activity"/>
    <property type="evidence" value="ECO:0007669"/>
    <property type="project" value="InterPro"/>
</dbReference>
<dbReference type="AlphaFoldDB" id="Q07GJ2"/>
<dbReference type="EMBL" id="CP000464">
    <property type="protein sequence ID" value="ABI93407.1"/>
    <property type="molecule type" value="Genomic_DNA"/>
</dbReference>
<sequence length="144" mass="15854">MIRGRWREAEDGAAGPARVDKVISVKMTEAELAEFDAQIAELGLNRNRALRIAARRIGGFVENDAKTVELLRDMSRAIAGVATNINQIAKAANRTHDPAYHSFMAERKVLGLELSKLSAVLAPLMEVSRRRSDGLERLQKASSE</sequence>
<reference evidence="1 2" key="1">
    <citation type="journal article" date="2007" name="J. Bacteriol.">
        <title>The complete genome sequence of Roseobacter denitrificans reveals a mixotrophic rather than photosynthetic metabolism.</title>
        <authorList>
            <person name="Swingley W.D."/>
            <person name="Sadekar S."/>
            <person name="Mastrian S.D."/>
            <person name="Matthies H.J."/>
            <person name="Hao J."/>
            <person name="Ramos H."/>
            <person name="Acharya C.R."/>
            <person name="Conrad A.L."/>
            <person name="Taylor H.L."/>
            <person name="Dejesa L.C."/>
            <person name="Shah M.K."/>
            <person name="O'huallachain M.E."/>
            <person name="Lince M.T."/>
            <person name="Blankenship R.E."/>
            <person name="Beatty J.T."/>
            <person name="Touchman J.W."/>
        </authorList>
    </citation>
    <scope>NUCLEOTIDE SEQUENCE [LARGE SCALE GENOMIC DNA]</scope>
    <source>
        <strain evidence="2">ATCC 33942 / OCh 114</strain>
        <plasmid evidence="1 2">pTB1</plasmid>
    </source>
</reference>